<name>A0A9D9HNL4_9SPIR</name>
<organism evidence="1 2">
    <name type="scientific">Candidatus Gallitreponema excrementavium</name>
    <dbReference type="NCBI Taxonomy" id="2840840"/>
    <lineage>
        <taxon>Bacteria</taxon>
        <taxon>Pseudomonadati</taxon>
        <taxon>Spirochaetota</taxon>
        <taxon>Spirochaetia</taxon>
        <taxon>Spirochaetales</taxon>
        <taxon>Candidatus Gallitreponema</taxon>
    </lineage>
</organism>
<comment type="caution">
    <text evidence="1">The sequence shown here is derived from an EMBL/GenBank/DDBJ whole genome shotgun (WGS) entry which is preliminary data.</text>
</comment>
<proteinExistence type="predicted"/>
<reference evidence="1" key="2">
    <citation type="journal article" date="2021" name="PeerJ">
        <title>Extensive microbial diversity within the chicken gut microbiome revealed by metagenomics and culture.</title>
        <authorList>
            <person name="Gilroy R."/>
            <person name="Ravi A."/>
            <person name="Getino M."/>
            <person name="Pursley I."/>
            <person name="Horton D.L."/>
            <person name="Alikhan N.F."/>
            <person name="Baker D."/>
            <person name="Gharbi K."/>
            <person name="Hall N."/>
            <person name="Watson M."/>
            <person name="Adriaenssens E.M."/>
            <person name="Foster-Nyarko E."/>
            <person name="Jarju S."/>
            <person name="Secka A."/>
            <person name="Antonio M."/>
            <person name="Oren A."/>
            <person name="Chaudhuri R.R."/>
            <person name="La Ragione R."/>
            <person name="Hildebrand F."/>
            <person name="Pallen M.J."/>
        </authorList>
    </citation>
    <scope>NUCLEOTIDE SEQUENCE</scope>
    <source>
        <strain evidence="1">10532</strain>
    </source>
</reference>
<evidence type="ECO:0000313" key="1">
    <source>
        <dbReference type="EMBL" id="MBO8457125.1"/>
    </source>
</evidence>
<dbReference type="Proteomes" id="UP000823638">
    <property type="component" value="Unassembled WGS sequence"/>
</dbReference>
<dbReference type="EMBL" id="JADIMM010000032">
    <property type="protein sequence ID" value="MBO8457125.1"/>
    <property type="molecule type" value="Genomic_DNA"/>
</dbReference>
<feature type="non-terminal residue" evidence="1">
    <location>
        <position position="1"/>
    </location>
</feature>
<evidence type="ECO:0000313" key="2">
    <source>
        <dbReference type="Proteomes" id="UP000823638"/>
    </source>
</evidence>
<accession>A0A9D9HNL4</accession>
<gene>
    <name evidence="1" type="ORF">IAA81_02715</name>
</gene>
<dbReference type="AlphaFoldDB" id="A0A9D9HNL4"/>
<reference evidence="1" key="1">
    <citation type="submission" date="2020-10" db="EMBL/GenBank/DDBJ databases">
        <authorList>
            <person name="Gilroy R."/>
        </authorList>
    </citation>
    <scope>NUCLEOTIDE SEQUENCE</scope>
    <source>
        <strain evidence="1">10532</strain>
    </source>
</reference>
<sequence length="57" mass="6228">SAGVISGYAMNSDSFNEFADNIAEHEFQSETLQKAQEIGKKIGDAVADVYIWVTSDE</sequence>
<protein>
    <submittedName>
        <fullName evidence="1">Uncharacterized protein</fullName>
    </submittedName>
</protein>